<dbReference type="RefSeq" id="WP_129349052.1">
    <property type="nucleotide sequence ID" value="NZ_CP026538.1"/>
</dbReference>
<name>A0A4P6HLZ5_9BACT</name>
<evidence type="ECO:0000313" key="2">
    <source>
        <dbReference type="Proteomes" id="UP000293296"/>
    </source>
</evidence>
<accession>A0A4P6HLZ5</accession>
<dbReference type="Proteomes" id="UP000293296">
    <property type="component" value="Chromosome"/>
</dbReference>
<organism evidence="1 2">
    <name type="scientific">Solidesulfovibrio carbinolicus</name>
    <dbReference type="NCBI Taxonomy" id="296842"/>
    <lineage>
        <taxon>Bacteria</taxon>
        <taxon>Pseudomonadati</taxon>
        <taxon>Thermodesulfobacteriota</taxon>
        <taxon>Desulfovibrionia</taxon>
        <taxon>Desulfovibrionales</taxon>
        <taxon>Desulfovibrionaceae</taxon>
        <taxon>Solidesulfovibrio</taxon>
    </lineage>
</organism>
<reference evidence="1 2" key="1">
    <citation type="submission" date="2018-02" db="EMBL/GenBank/DDBJ databases">
        <title>Genome sequence of Desulfovibrio carbinolicus DSM 3852.</title>
        <authorList>
            <person name="Wilbanks E."/>
            <person name="Skennerton C.T."/>
            <person name="Orphan V.J."/>
        </authorList>
    </citation>
    <scope>NUCLEOTIDE SEQUENCE [LARGE SCALE GENOMIC DNA]</scope>
    <source>
        <strain evidence="1 2">DSM 3852</strain>
    </source>
</reference>
<proteinExistence type="predicted"/>
<gene>
    <name evidence="1" type="ORF">C3Y92_02100</name>
</gene>
<dbReference type="OrthoDB" id="5471833at2"/>
<dbReference type="EMBL" id="CP026538">
    <property type="protein sequence ID" value="QAZ66098.1"/>
    <property type="molecule type" value="Genomic_DNA"/>
</dbReference>
<dbReference type="AlphaFoldDB" id="A0A4P6HLZ5"/>
<protein>
    <submittedName>
        <fullName evidence="1">DUF721 domain-containing protein</fullName>
    </submittedName>
</protein>
<evidence type="ECO:0000313" key="1">
    <source>
        <dbReference type="EMBL" id="QAZ66098.1"/>
    </source>
</evidence>
<dbReference type="Pfam" id="PF05258">
    <property type="entry name" value="DciA"/>
    <property type="match status" value="1"/>
</dbReference>
<sequence length="165" mass="18175">MLRRLSESVERYMAAQEASARRNFVEVCRRWAEIVGPETAELLRPLGHKRRDLYLGADDPVALQEMVFAAPEILSLVNAALGHEAFDKVRFDLLGGRVPLDALRAIPPRFSTPAEVRPEGLGGLVGKLDPNSPVGRCYAKYVAYFESGPGSDSGGRRKARRAKRG</sequence>
<dbReference type="InterPro" id="IPR007922">
    <property type="entry name" value="DciA-like"/>
</dbReference>
<keyword evidence="2" id="KW-1185">Reference proteome</keyword>
<dbReference type="KEGG" id="dcb:C3Y92_02100"/>